<dbReference type="Gene3D" id="3.30.70.20">
    <property type="match status" value="1"/>
</dbReference>
<dbReference type="PANTHER" id="PTHR30002">
    <property type="entry name" value="EPOXYQUEUOSINE REDUCTASE"/>
    <property type="match status" value="1"/>
</dbReference>
<keyword evidence="6 10" id="KW-0560">Oxidoreductase</keyword>
<dbReference type="GO" id="GO:0052693">
    <property type="term" value="F:epoxyqueuosine reductase activity"/>
    <property type="evidence" value="ECO:0007669"/>
    <property type="project" value="UniProtKB-EC"/>
</dbReference>
<dbReference type="Pfam" id="PF13484">
    <property type="entry name" value="Fer4_16"/>
    <property type="match status" value="1"/>
</dbReference>
<dbReference type="GO" id="GO:0051539">
    <property type="term" value="F:4 iron, 4 sulfur cluster binding"/>
    <property type="evidence" value="ECO:0007669"/>
    <property type="project" value="UniProtKB-KW"/>
</dbReference>
<evidence type="ECO:0000256" key="8">
    <source>
        <dbReference type="ARBA" id="ARBA00023014"/>
    </source>
</evidence>
<gene>
    <name evidence="10" type="primary">queG</name>
    <name evidence="10" type="ORF">FGF68_02385</name>
</gene>
<evidence type="ECO:0000256" key="4">
    <source>
        <dbReference type="ARBA" id="ARBA00022723"/>
    </source>
</evidence>
<dbReference type="SUPFAM" id="SSF46548">
    <property type="entry name" value="alpha-helical ferredoxin"/>
    <property type="match status" value="1"/>
</dbReference>
<sequence>MNRTELRERILQKAGELGFCAAGIAAPGKMEQPARMLEMMVAEGRHGQMTWLATQKNERRNPSLLFPNLTSVLCVAYPAAAHKEKTNPYLARYALREDYHAVMKRKLGLLLQTIEELSDTPVKGMACVDSSPVFEKAWAERAGILRTGKHTLGIIPGWGSNIMLGELLLDMHLEPTTTDVTDPCAHCNRCLQACPTGALTVAGRIDARKCIAYLTIEHKGEFSEKEEKMIGTHLFGCDICQDACPHNGQAGSVTDQTTTSAVREPLLELTPEKVITLTRSSFKALCAGTPIYRTGLKRLKRNARAVLKNRDVL</sequence>
<dbReference type="GO" id="GO:0046872">
    <property type="term" value="F:metal ion binding"/>
    <property type="evidence" value="ECO:0007669"/>
    <property type="project" value="UniProtKB-KW"/>
</dbReference>
<keyword evidence="5" id="KW-0671">Queuosine biosynthesis</keyword>
<evidence type="ECO:0000256" key="2">
    <source>
        <dbReference type="ARBA" id="ARBA00022490"/>
    </source>
</evidence>
<evidence type="ECO:0000256" key="7">
    <source>
        <dbReference type="ARBA" id="ARBA00023004"/>
    </source>
</evidence>
<feature type="domain" description="4Fe-4S ferredoxin-type" evidence="9">
    <location>
        <begin position="174"/>
        <end position="204"/>
    </location>
</feature>
<name>A0A5C4S4H7_PROVB</name>
<dbReference type="Pfam" id="PF08331">
    <property type="entry name" value="QueG_DUF1730"/>
    <property type="match status" value="1"/>
</dbReference>
<evidence type="ECO:0000256" key="5">
    <source>
        <dbReference type="ARBA" id="ARBA00022785"/>
    </source>
</evidence>
<dbReference type="NCBIfam" id="TIGR00276">
    <property type="entry name" value="tRNA epoxyqueuosine(34) reductase QueG"/>
    <property type="match status" value="1"/>
</dbReference>
<organism evidence="10 11">
    <name type="scientific">Prosthecochloris vibrioformis</name>
    <name type="common">Chlorobium vibrioforme</name>
    <dbReference type="NCBI Taxonomy" id="1098"/>
    <lineage>
        <taxon>Bacteria</taxon>
        <taxon>Pseudomonadati</taxon>
        <taxon>Chlorobiota</taxon>
        <taxon>Chlorobiia</taxon>
        <taxon>Chlorobiales</taxon>
        <taxon>Chlorobiaceae</taxon>
        <taxon>Prosthecochloris</taxon>
    </lineage>
</organism>
<dbReference type="PROSITE" id="PS51379">
    <property type="entry name" value="4FE4S_FER_2"/>
    <property type="match status" value="1"/>
</dbReference>
<dbReference type="AlphaFoldDB" id="A0A5C4S4H7"/>
<dbReference type="PANTHER" id="PTHR30002:SF4">
    <property type="entry name" value="EPOXYQUEUOSINE REDUCTASE"/>
    <property type="match status" value="1"/>
</dbReference>
<evidence type="ECO:0000256" key="1">
    <source>
        <dbReference type="ARBA" id="ARBA00022485"/>
    </source>
</evidence>
<evidence type="ECO:0000313" key="11">
    <source>
        <dbReference type="Proteomes" id="UP000309544"/>
    </source>
</evidence>
<evidence type="ECO:0000259" key="9">
    <source>
        <dbReference type="PROSITE" id="PS51379"/>
    </source>
</evidence>
<evidence type="ECO:0000256" key="6">
    <source>
        <dbReference type="ARBA" id="ARBA00023002"/>
    </source>
</evidence>
<keyword evidence="11" id="KW-1185">Reference proteome</keyword>
<reference evidence="10 11" key="1">
    <citation type="submission" date="2019-05" db="EMBL/GenBank/DDBJ databases">
        <title>Draft Whole-Genome sequence of the green sulfur bacterium Prosthecochloris vibrioformis DSM 260.</title>
        <authorList>
            <person name="Meyer T.E."/>
            <person name="Kyndt J.A."/>
        </authorList>
    </citation>
    <scope>NUCLEOTIDE SEQUENCE [LARGE SCALE GENOMIC DNA]</scope>
    <source>
        <strain evidence="10 11">DSM 260</strain>
    </source>
</reference>
<accession>A0A5C4S4H7</accession>
<dbReference type="InterPro" id="IPR017900">
    <property type="entry name" value="4Fe4S_Fe_S_CS"/>
</dbReference>
<keyword evidence="4" id="KW-0479">Metal-binding</keyword>
<dbReference type="GO" id="GO:0008616">
    <property type="term" value="P:tRNA queuosine(34) biosynthetic process"/>
    <property type="evidence" value="ECO:0007669"/>
    <property type="project" value="UniProtKB-KW"/>
</dbReference>
<comment type="caution">
    <text evidence="10">The sequence shown here is derived from an EMBL/GenBank/DDBJ whole genome shotgun (WGS) entry which is preliminary data.</text>
</comment>
<evidence type="ECO:0000256" key="3">
    <source>
        <dbReference type="ARBA" id="ARBA00022694"/>
    </source>
</evidence>
<keyword evidence="2" id="KW-0963">Cytoplasm</keyword>
<protein>
    <submittedName>
        <fullName evidence="10">tRNA epoxyqueuosine(34) reductase QueG</fullName>
        <ecNumber evidence="10">1.17.99.6</ecNumber>
    </submittedName>
</protein>
<dbReference type="RefSeq" id="WP_068868282.1">
    <property type="nucleotide sequence ID" value="NZ_VDCI01000001.1"/>
</dbReference>
<keyword evidence="8" id="KW-0411">Iron-sulfur</keyword>
<keyword evidence="7" id="KW-0408">Iron</keyword>
<dbReference type="InterPro" id="IPR004453">
    <property type="entry name" value="QueG"/>
</dbReference>
<dbReference type="InterPro" id="IPR013542">
    <property type="entry name" value="QueG_DUF1730"/>
</dbReference>
<dbReference type="Proteomes" id="UP000309544">
    <property type="component" value="Unassembled WGS sequence"/>
</dbReference>
<dbReference type="EC" id="1.17.99.6" evidence="10"/>
<dbReference type="InterPro" id="IPR017896">
    <property type="entry name" value="4Fe4S_Fe-S-bd"/>
</dbReference>
<proteinExistence type="predicted"/>
<keyword evidence="1" id="KW-0004">4Fe-4S</keyword>
<evidence type="ECO:0000313" key="10">
    <source>
        <dbReference type="EMBL" id="TNJ38047.1"/>
    </source>
</evidence>
<dbReference type="PROSITE" id="PS00198">
    <property type="entry name" value="4FE4S_FER_1"/>
    <property type="match status" value="1"/>
</dbReference>
<keyword evidence="3" id="KW-0819">tRNA processing</keyword>
<dbReference type="EMBL" id="VDCI01000001">
    <property type="protein sequence ID" value="TNJ38047.1"/>
    <property type="molecule type" value="Genomic_DNA"/>
</dbReference>